<dbReference type="Proteomes" id="UP000184694">
    <property type="component" value="Unassembled WGS sequence"/>
</dbReference>
<accession>A0A1N6FUC7</accession>
<sequence length="246" mass="27059">METTPFVKKIIRTLRYDIVAYTKYGVSKDIVIYIEGDGRAWYTSSRPSSDPTPVPPLALALAIKDPAENVVYLARPCQFTGGIDARNCDTNVWTFARMSDEVIISMDEAISTAKQQSGAKNIHLVGYSGGGGIAILIAARRDDIASIRTIAGNINTQLWTDLHDITPLYDSISPENYAHKISHIPQVHYVGAEDKNIPSSIARSFGNRSKADSLRIITVPKCSHTKGWETAWSTLLQQYASTISID</sequence>
<evidence type="ECO:0000313" key="2">
    <source>
        <dbReference type="Proteomes" id="UP000184694"/>
    </source>
</evidence>
<keyword evidence="2" id="KW-1185">Reference proteome</keyword>
<evidence type="ECO:0000313" key="1">
    <source>
        <dbReference type="EMBL" id="SIN98771.1"/>
    </source>
</evidence>
<organism evidence="1 2">
    <name type="scientific">Halodesulfovibrio marinisediminis DSM 17456</name>
    <dbReference type="NCBI Taxonomy" id="1121457"/>
    <lineage>
        <taxon>Bacteria</taxon>
        <taxon>Pseudomonadati</taxon>
        <taxon>Thermodesulfobacteriota</taxon>
        <taxon>Desulfovibrionia</taxon>
        <taxon>Desulfovibrionales</taxon>
        <taxon>Desulfovibrionaceae</taxon>
        <taxon>Halodesulfovibrio</taxon>
    </lineage>
</organism>
<dbReference type="OrthoDB" id="5451115at2"/>
<gene>
    <name evidence="1" type="ORF">SAMN02745161_1514</name>
</gene>
<dbReference type="EMBL" id="FSRG01000004">
    <property type="protein sequence ID" value="SIN98771.1"/>
    <property type="molecule type" value="Genomic_DNA"/>
</dbReference>
<dbReference type="RefSeq" id="WP_084539384.1">
    <property type="nucleotide sequence ID" value="NZ_FSRG01000004.1"/>
</dbReference>
<protein>
    <recommendedName>
        <fullName evidence="3">Alpha/beta hydrolase family protein</fullName>
    </recommendedName>
</protein>
<reference evidence="2" key="1">
    <citation type="submission" date="2016-11" db="EMBL/GenBank/DDBJ databases">
        <authorList>
            <person name="Varghese N."/>
            <person name="Submissions S."/>
        </authorList>
    </citation>
    <scope>NUCLEOTIDE SEQUENCE [LARGE SCALE GENOMIC DNA]</scope>
    <source>
        <strain evidence="2">DSM 17456</strain>
    </source>
</reference>
<dbReference type="SUPFAM" id="SSF53474">
    <property type="entry name" value="alpha/beta-Hydrolases"/>
    <property type="match status" value="1"/>
</dbReference>
<dbReference type="STRING" id="1121457.SAMN02745161_1514"/>
<proteinExistence type="predicted"/>
<dbReference type="AlphaFoldDB" id="A0A1N6FUC7"/>
<evidence type="ECO:0008006" key="3">
    <source>
        <dbReference type="Google" id="ProtNLM"/>
    </source>
</evidence>
<dbReference type="Gene3D" id="3.40.50.1820">
    <property type="entry name" value="alpha/beta hydrolase"/>
    <property type="match status" value="1"/>
</dbReference>
<dbReference type="InterPro" id="IPR029058">
    <property type="entry name" value="AB_hydrolase_fold"/>
</dbReference>
<name>A0A1N6FUC7_9BACT</name>